<accession>A8GPQ5</accession>
<keyword evidence="2" id="KW-1185">Reference proteome</keyword>
<proteinExistence type="predicted"/>
<gene>
    <name evidence="1" type="ordered locus">A1C_05725</name>
</gene>
<evidence type="ECO:0000313" key="2">
    <source>
        <dbReference type="Proteomes" id="UP000006830"/>
    </source>
</evidence>
<dbReference type="Proteomes" id="UP000006830">
    <property type="component" value="Chromosome"/>
</dbReference>
<protein>
    <submittedName>
        <fullName evidence="1">Uncharacterized protein</fullName>
    </submittedName>
</protein>
<dbReference type="EMBL" id="CP000847">
    <property type="protein sequence ID" value="ABV75380.1"/>
    <property type="molecule type" value="Genomic_DNA"/>
</dbReference>
<dbReference type="HOGENOM" id="CLU_3383523_0_0_5"/>
<name>A8GPQ5_RICAH</name>
<sequence length="35" mass="3960">MEEKGRAERNIEIAKNLLFKNIDINIIADSKGLTT</sequence>
<dbReference type="KEGG" id="rak:A1C_05725"/>
<evidence type="ECO:0000313" key="1">
    <source>
        <dbReference type="EMBL" id="ABV75380.1"/>
    </source>
</evidence>
<organism evidence="1 2">
    <name type="scientific">Rickettsia akari (strain Hartford)</name>
    <dbReference type="NCBI Taxonomy" id="293614"/>
    <lineage>
        <taxon>Bacteria</taxon>
        <taxon>Pseudomonadati</taxon>
        <taxon>Pseudomonadota</taxon>
        <taxon>Alphaproteobacteria</taxon>
        <taxon>Rickettsiales</taxon>
        <taxon>Rickettsiaceae</taxon>
        <taxon>Rickettsieae</taxon>
        <taxon>Rickettsia</taxon>
        <taxon>spotted fever group</taxon>
    </lineage>
</organism>
<dbReference type="AlphaFoldDB" id="A8GPQ5"/>
<reference evidence="1" key="1">
    <citation type="submission" date="2007-09" db="EMBL/GenBank/DDBJ databases">
        <title>Complete Genome Sequence of Rickettsia akari.</title>
        <authorList>
            <person name="Madan A."/>
            <person name="Fahey J."/>
            <person name="Helton E."/>
            <person name="Ketteman M."/>
            <person name="Madan A."/>
            <person name="Rodrigues S."/>
            <person name="Sanchez A."/>
            <person name="Whiting M."/>
            <person name="Dasch G."/>
            <person name="Eremeeva M."/>
        </authorList>
    </citation>
    <scope>NUCLEOTIDE SEQUENCE</scope>
    <source>
        <strain evidence="1">Hartford</strain>
    </source>
</reference>